<comment type="caution">
    <text evidence="5">The sequence shown here is derived from an EMBL/GenBank/DDBJ whole genome shotgun (WGS) entry which is preliminary data.</text>
</comment>
<dbReference type="SUPFAM" id="SSF51445">
    <property type="entry name" value="(Trans)glycosidases"/>
    <property type="match status" value="1"/>
</dbReference>
<keyword evidence="6" id="KW-1185">Reference proteome</keyword>
<keyword evidence="3" id="KW-0326">Glycosidase</keyword>
<dbReference type="Pfam" id="PF00128">
    <property type="entry name" value="Alpha-amylase"/>
    <property type="match status" value="1"/>
</dbReference>
<dbReference type="Gene3D" id="2.60.40.10">
    <property type="entry name" value="Immunoglobulins"/>
    <property type="match status" value="1"/>
</dbReference>
<evidence type="ECO:0000256" key="1">
    <source>
        <dbReference type="ARBA" id="ARBA00008061"/>
    </source>
</evidence>
<dbReference type="CDD" id="cd11326">
    <property type="entry name" value="AmyAc_Glg_debranch"/>
    <property type="match status" value="1"/>
</dbReference>
<dbReference type="SUPFAM" id="SSF81296">
    <property type="entry name" value="E set domains"/>
    <property type="match status" value="1"/>
</dbReference>
<dbReference type="SMART" id="SM00642">
    <property type="entry name" value="Aamy"/>
    <property type="match status" value="1"/>
</dbReference>
<dbReference type="InterPro" id="IPR014756">
    <property type="entry name" value="Ig_E-set"/>
</dbReference>
<gene>
    <name evidence="5" type="primary">glgX_2</name>
    <name evidence="5" type="ORF">theurythT_27420</name>
</gene>
<evidence type="ECO:0000256" key="3">
    <source>
        <dbReference type="ARBA" id="ARBA00023295"/>
    </source>
</evidence>
<organism evidence="5 6">
    <name type="scientific">Thalassotalea eurytherma</name>
    <dbReference type="NCBI Taxonomy" id="1144278"/>
    <lineage>
        <taxon>Bacteria</taxon>
        <taxon>Pseudomonadati</taxon>
        <taxon>Pseudomonadota</taxon>
        <taxon>Gammaproteobacteria</taxon>
        <taxon>Alteromonadales</taxon>
        <taxon>Colwelliaceae</taxon>
        <taxon>Thalassotalea</taxon>
    </lineage>
</organism>
<dbReference type="InterPro" id="IPR011837">
    <property type="entry name" value="Glycogen_debranch_GlgX"/>
</dbReference>
<dbReference type="PANTHER" id="PTHR43002">
    <property type="entry name" value="GLYCOGEN DEBRANCHING ENZYME"/>
    <property type="match status" value="1"/>
</dbReference>
<dbReference type="InterPro" id="IPR013780">
    <property type="entry name" value="Glyco_hydro_b"/>
</dbReference>
<dbReference type="RefSeq" id="WP_284208706.1">
    <property type="nucleotide sequence ID" value="NZ_BSSU01000014.1"/>
</dbReference>
<name>A0ABQ6H948_9GAMM</name>
<evidence type="ECO:0000313" key="5">
    <source>
        <dbReference type="EMBL" id="GLX83290.1"/>
    </source>
</evidence>
<dbReference type="InterPro" id="IPR044505">
    <property type="entry name" value="GlgX_Isoamylase_N_E_set"/>
</dbReference>
<evidence type="ECO:0000259" key="4">
    <source>
        <dbReference type="SMART" id="SM00642"/>
    </source>
</evidence>
<dbReference type="InterPro" id="IPR006047">
    <property type="entry name" value="GH13_cat_dom"/>
</dbReference>
<comment type="similarity">
    <text evidence="1">Belongs to the glycosyl hydrolase 13 family.</text>
</comment>
<feature type="domain" description="Glycosyl hydrolase family 13 catalytic" evidence="4">
    <location>
        <begin position="163"/>
        <end position="568"/>
    </location>
</feature>
<proteinExistence type="inferred from homology"/>
<dbReference type="Pfam" id="PF02922">
    <property type="entry name" value="CBM_48"/>
    <property type="match status" value="1"/>
</dbReference>
<accession>A0ABQ6H948</accession>
<dbReference type="Proteomes" id="UP001157133">
    <property type="component" value="Unassembled WGS sequence"/>
</dbReference>
<dbReference type="Gene3D" id="3.20.20.80">
    <property type="entry name" value="Glycosidases"/>
    <property type="match status" value="1"/>
</dbReference>
<dbReference type="Gene3D" id="2.60.40.1180">
    <property type="entry name" value="Golgi alpha-mannosidase II"/>
    <property type="match status" value="1"/>
</dbReference>
<protein>
    <submittedName>
        <fullName evidence="5">Glycogen operon protein GlgX homolog</fullName>
    </submittedName>
</protein>
<dbReference type="InterPro" id="IPR004193">
    <property type="entry name" value="Glyco_hydro_13_N"/>
</dbReference>
<dbReference type="InterPro" id="IPR013783">
    <property type="entry name" value="Ig-like_fold"/>
</dbReference>
<dbReference type="CDD" id="cd02856">
    <property type="entry name" value="E_set_GDE_Isoamylase_N"/>
    <property type="match status" value="1"/>
</dbReference>
<reference evidence="5 6" key="1">
    <citation type="submission" date="2023-03" db="EMBL/GenBank/DDBJ databases">
        <title>Draft genome sequence of Thalassotalea eurytherma JCM 18482T.</title>
        <authorList>
            <person name="Sawabe T."/>
        </authorList>
    </citation>
    <scope>NUCLEOTIDE SEQUENCE [LARGE SCALE GENOMIC DNA]</scope>
    <source>
        <strain evidence="5 6">JCM 18482</strain>
    </source>
</reference>
<sequence>MNIKVSAGFPYPLGATITPEGVNFALFSANAEKVELCLFDRQGKSELVKIEMPEFTDDVWHVLIEGIDDGALYGYRVHGPFEPHNGHRFNAAKLLLDPYAKALKGEFVDHPSHYSYDLNSCQKDLTLDYQDNATFMPKCVVTNSLGALTNKPQIRRRDTIIYEMHVKGFSKLNKKIRKKVRGTYAALMEESSLAYLSSLGVTSVELLPIHQFIDEPFTKEKGLANYWGYNSINFFVPDARYALTDGREEFRTMVDTLHNRGIEVILDVVYNHSAEGNELGPTYSFKGIDNASYYRLAKHDKRFYENFSGCGNTFNIDHPRVLQLVMDSLRYWVETMGVDGFRFDLATILGRETPHFNQFNHFFNTIKQDPILAGVKLIAEPWDIGEDGYQLGRFPNAWMEWNDRYRDTVRRFWRGDKGMLADFANRIHGSSDLFENRSRRPSSSVNFITSHDGYTLRDLVSYNNKHNQANGENNQDGHNANYSCNFGVEGETKDELINSLRLQQQKNILTTLFISQGTPMLLSGDEFSHSQQGNNNAYCQDNKTSWLNWQQSENSELLGFVQALIALRKAHPLLNRTHYHHGNMISAKTGLPDISWLNCRGELMQEAQWHDHHIKCFAMLLANTEHELSCDDFYQDDALLVIFNAHDHDIQYQLPQLNGYWQVIFNTAETITRQNENIDRTQLKVSPHSCLLLSFSQSPAEFTKENETYELN</sequence>
<dbReference type="SUPFAM" id="SSF51011">
    <property type="entry name" value="Glycosyl hydrolase domain"/>
    <property type="match status" value="1"/>
</dbReference>
<evidence type="ECO:0000256" key="2">
    <source>
        <dbReference type="ARBA" id="ARBA00022801"/>
    </source>
</evidence>
<dbReference type="EMBL" id="BSSU01000014">
    <property type="protein sequence ID" value="GLX83290.1"/>
    <property type="molecule type" value="Genomic_DNA"/>
</dbReference>
<keyword evidence="2" id="KW-0378">Hydrolase</keyword>
<dbReference type="InterPro" id="IPR017853">
    <property type="entry name" value="GH"/>
</dbReference>
<evidence type="ECO:0000313" key="6">
    <source>
        <dbReference type="Proteomes" id="UP001157133"/>
    </source>
</evidence>
<dbReference type="NCBIfam" id="TIGR02100">
    <property type="entry name" value="glgX_debranch"/>
    <property type="match status" value="1"/>
</dbReference>